<organism evidence="1 2">
    <name type="scientific">Rhamnusium bicolor</name>
    <dbReference type="NCBI Taxonomy" id="1586634"/>
    <lineage>
        <taxon>Eukaryota</taxon>
        <taxon>Metazoa</taxon>
        <taxon>Ecdysozoa</taxon>
        <taxon>Arthropoda</taxon>
        <taxon>Hexapoda</taxon>
        <taxon>Insecta</taxon>
        <taxon>Pterygota</taxon>
        <taxon>Neoptera</taxon>
        <taxon>Endopterygota</taxon>
        <taxon>Coleoptera</taxon>
        <taxon>Polyphaga</taxon>
        <taxon>Cucujiformia</taxon>
        <taxon>Chrysomeloidea</taxon>
        <taxon>Cerambycidae</taxon>
        <taxon>Lepturinae</taxon>
        <taxon>Rhagiini</taxon>
        <taxon>Rhamnusium</taxon>
    </lineage>
</organism>
<sequence length="164" mass="18989">MPLHKFSLGIYIIQTAANLIFGDDYHQIDALRYPLLLSQIVDTAGVEVYSHYVQIFQSGKFQNYDHGKKKNLEVYGQPHPPAYNLSKVEVPVSLYVGENDWLATKTNAEQLYSELPASSRCGYHLVKFPKWNHIDFLIAKDVQEYLYQDVFNKIIEIDKEMCKI</sequence>
<dbReference type="SUPFAM" id="SSF53474">
    <property type="entry name" value="alpha/beta-Hydrolases"/>
    <property type="match status" value="1"/>
</dbReference>
<name>A0AAV8ZX31_9CUCU</name>
<dbReference type="InterPro" id="IPR029058">
    <property type="entry name" value="AB_hydrolase_fold"/>
</dbReference>
<keyword evidence="2" id="KW-1185">Reference proteome</keyword>
<dbReference type="EMBL" id="JANEYF010000035">
    <property type="protein sequence ID" value="KAJ8972574.1"/>
    <property type="molecule type" value="Genomic_DNA"/>
</dbReference>
<dbReference type="PANTHER" id="PTHR11005">
    <property type="entry name" value="LYSOSOMAL ACID LIPASE-RELATED"/>
    <property type="match status" value="1"/>
</dbReference>
<dbReference type="AlphaFoldDB" id="A0AAV8ZX31"/>
<dbReference type="Gene3D" id="3.40.50.1820">
    <property type="entry name" value="alpha/beta hydrolase"/>
    <property type="match status" value="1"/>
</dbReference>
<evidence type="ECO:0000313" key="1">
    <source>
        <dbReference type="EMBL" id="KAJ8972574.1"/>
    </source>
</evidence>
<accession>A0AAV8ZX31</accession>
<proteinExistence type="predicted"/>
<evidence type="ECO:0000313" key="2">
    <source>
        <dbReference type="Proteomes" id="UP001162156"/>
    </source>
</evidence>
<protein>
    <submittedName>
        <fullName evidence="1">Uncharacterized protein</fullName>
    </submittedName>
</protein>
<reference evidence="1" key="1">
    <citation type="journal article" date="2023" name="Insect Mol. Biol.">
        <title>Genome sequencing provides insights into the evolution of gene families encoding plant cell wall-degrading enzymes in longhorned beetles.</title>
        <authorList>
            <person name="Shin N.R."/>
            <person name="Okamura Y."/>
            <person name="Kirsch R."/>
            <person name="Pauchet Y."/>
        </authorList>
    </citation>
    <scope>NUCLEOTIDE SEQUENCE</scope>
    <source>
        <strain evidence="1">RBIC_L_NR</strain>
    </source>
</reference>
<comment type="caution">
    <text evidence="1">The sequence shown here is derived from an EMBL/GenBank/DDBJ whole genome shotgun (WGS) entry which is preliminary data.</text>
</comment>
<dbReference type="Proteomes" id="UP001162156">
    <property type="component" value="Unassembled WGS sequence"/>
</dbReference>
<gene>
    <name evidence="1" type="ORF">NQ314_000101</name>
</gene>